<keyword evidence="5" id="KW-1185">Reference proteome</keyword>
<dbReference type="Pfam" id="PF13561">
    <property type="entry name" value="adh_short_C2"/>
    <property type="match status" value="1"/>
</dbReference>
<protein>
    <submittedName>
        <fullName evidence="4">Short chain dehydrogenase/reductase</fullName>
    </submittedName>
</protein>
<dbReference type="PRINTS" id="PR00081">
    <property type="entry name" value="GDHRDH"/>
</dbReference>
<dbReference type="Gene3D" id="3.40.50.720">
    <property type="entry name" value="NAD(P)-binding Rossmann-like Domain"/>
    <property type="match status" value="1"/>
</dbReference>
<dbReference type="InterPro" id="IPR002347">
    <property type="entry name" value="SDR_fam"/>
</dbReference>
<dbReference type="SUPFAM" id="SSF51735">
    <property type="entry name" value="NAD(P)-binding Rossmann-fold domains"/>
    <property type="match status" value="1"/>
</dbReference>
<sequence length="254" mass="27121">MPYSLRNRNVLVTAGSRGLGAVIAEKFAAEGSNININFASNEKAVNELSAKLKKEYGVKVHVTQGDAGNLEDCKYLVHETIKVFGGIDVIIGNAGWTKFSTFGDLDALTEEEWDKCWSVNVKGQMALVRAAMPTFNANPEGGVFIITSSIAGTSLAGSSMAYSVTKAAQLHLMRCLANTQGNKVRVNAVLPGLLLTEWGKQYSPEMIKSLEERAVLKAVTDLGDCADMFVSIAKNTSMTGQKVAIDAGLNIAAL</sequence>
<gene>
    <name evidence="4" type="ORF">EJ08DRAFT_631482</name>
</gene>
<dbReference type="CDD" id="cd05233">
    <property type="entry name" value="SDR_c"/>
    <property type="match status" value="1"/>
</dbReference>
<comment type="similarity">
    <text evidence="1">Belongs to the short-chain dehydrogenases/reductases (SDR) family.</text>
</comment>
<dbReference type="InterPro" id="IPR052178">
    <property type="entry name" value="Sec_Metab_Biosynth_SDR"/>
</dbReference>
<name>A0A9P4TZX0_9PEZI</name>
<reference evidence="4" key="1">
    <citation type="journal article" date="2020" name="Stud. Mycol.">
        <title>101 Dothideomycetes genomes: a test case for predicting lifestyles and emergence of pathogens.</title>
        <authorList>
            <person name="Haridas S."/>
            <person name="Albert R."/>
            <person name="Binder M."/>
            <person name="Bloem J."/>
            <person name="Labutti K."/>
            <person name="Salamov A."/>
            <person name="Andreopoulos B."/>
            <person name="Baker S."/>
            <person name="Barry K."/>
            <person name="Bills G."/>
            <person name="Bluhm B."/>
            <person name="Cannon C."/>
            <person name="Castanera R."/>
            <person name="Culley D."/>
            <person name="Daum C."/>
            <person name="Ezra D."/>
            <person name="Gonzalez J."/>
            <person name="Henrissat B."/>
            <person name="Kuo A."/>
            <person name="Liang C."/>
            <person name="Lipzen A."/>
            <person name="Lutzoni F."/>
            <person name="Magnuson J."/>
            <person name="Mondo S."/>
            <person name="Nolan M."/>
            <person name="Ohm R."/>
            <person name="Pangilinan J."/>
            <person name="Park H.-J."/>
            <person name="Ramirez L."/>
            <person name="Alfaro M."/>
            <person name="Sun H."/>
            <person name="Tritt A."/>
            <person name="Yoshinaga Y."/>
            <person name="Zwiers L.-H."/>
            <person name="Turgeon B."/>
            <person name="Goodwin S."/>
            <person name="Spatafora J."/>
            <person name="Crous P."/>
            <person name="Grigoriev I."/>
        </authorList>
    </citation>
    <scope>NUCLEOTIDE SEQUENCE</scope>
    <source>
        <strain evidence="4">CBS 130266</strain>
    </source>
</reference>
<keyword evidence="2" id="KW-0521">NADP</keyword>
<proteinExistence type="inferred from homology"/>
<evidence type="ECO:0000256" key="2">
    <source>
        <dbReference type="ARBA" id="ARBA00022857"/>
    </source>
</evidence>
<evidence type="ECO:0000313" key="4">
    <source>
        <dbReference type="EMBL" id="KAF2431841.1"/>
    </source>
</evidence>
<evidence type="ECO:0000256" key="1">
    <source>
        <dbReference type="ARBA" id="ARBA00006484"/>
    </source>
</evidence>
<keyword evidence="3" id="KW-0560">Oxidoreductase</keyword>
<dbReference type="OrthoDB" id="37659at2759"/>
<dbReference type="PANTHER" id="PTHR43618:SF2">
    <property type="entry name" value="CHAIN DEHYDROGENASE, PUTATIVE (AFU_ORTHOLOGUE AFUA_6G06930)-RELATED"/>
    <property type="match status" value="1"/>
</dbReference>
<dbReference type="Proteomes" id="UP000800235">
    <property type="component" value="Unassembled WGS sequence"/>
</dbReference>
<organism evidence="4 5">
    <name type="scientific">Tothia fuscella</name>
    <dbReference type="NCBI Taxonomy" id="1048955"/>
    <lineage>
        <taxon>Eukaryota</taxon>
        <taxon>Fungi</taxon>
        <taxon>Dikarya</taxon>
        <taxon>Ascomycota</taxon>
        <taxon>Pezizomycotina</taxon>
        <taxon>Dothideomycetes</taxon>
        <taxon>Pleosporomycetidae</taxon>
        <taxon>Venturiales</taxon>
        <taxon>Cylindrosympodiaceae</taxon>
        <taxon>Tothia</taxon>
    </lineage>
</organism>
<dbReference type="InterPro" id="IPR036291">
    <property type="entry name" value="NAD(P)-bd_dom_sf"/>
</dbReference>
<evidence type="ECO:0000313" key="5">
    <source>
        <dbReference type="Proteomes" id="UP000800235"/>
    </source>
</evidence>
<dbReference type="AlphaFoldDB" id="A0A9P4TZX0"/>
<dbReference type="EMBL" id="MU007029">
    <property type="protein sequence ID" value="KAF2431841.1"/>
    <property type="molecule type" value="Genomic_DNA"/>
</dbReference>
<dbReference type="PANTHER" id="PTHR43618">
    <property type="entry name" value="7-ALPHA-HYDROXYSTEROID DEHYDROGENASE"/>
    <property type="match status" value="1"/>
</dbReference>
<comment type="caution">
    <text evidence="4">The sequence shown here is derived from an EMBL/GenBank/DDBJ whole genome shotgun (WGS) entry which is preliminary data.</text>
</comment>
<evidence type="ECO:0000256" key="3">
    <source>
        <dbReference type="ARBA" id="ARBA00023002"/>
    </source>
</evidence>
<dbReference type="GO" id="GO:0016491">
    <property type="term" value="F:oxidoreductase activity"/>
    <property type="evidence" value="ECO:0007669"/>
    <property type="project" value="UniProtKB-KW"/>
</dbReference>
<accession>A0A9P4TZX0</accession>